<evidence type="ECO:0000313" key="1">
    <source>
        <dbReference type="EMBL" id="EIW79881.1"/>
    </source>
</evidence>
<dbReference type="Proteomes" id="UP000053558">
    <property type="component" value="Unassembled WGS sequence"/>
</dbReference>
<dbReference type="KEGG" id="cput:CONPUDRAFT_166564"/>
<gene>
    <name evidence="1" type="ORF">CONPUDRAFT_166564</name>
</gene>
<proteinExistence type="predicted"/>
<accession>A0A5M3MMQ1</accession>
<protein>
    <submittedName>
        <fullName evidence="1">Uncharacterized protein</fullName>
    </submittedName>
</protein>
<dbReference type="GeneID" id="19205576"/>
<reference evidence="2" key="1">
    <citation type="journal article" date="2012" name="Science">
        <title>The Paleozoic origin of enzymatic lignin decomposition reconstructed from 31 fungal genomes.</title>
        <authorList>
            <person name="Floudas D."/>
            <person name="Binder M."/>
            <person name="Riley R."/>
            <person name="Barry K."/>
            <person name="Blanchette R.A."/>
            <person name="Henrissat B."/>
            <person name="Martinez A.T."/>
            <person name="Otillar R."/>
            <person name="Spatafora J.W."/>
            <person name="Yadav J.S."/>
            <person name="Aerts A."/>
            <person name="Benoit I."/>
            <person name="Boyd A."/>
            <person name="Carlson A."/>
            <person name="Copeland A."/>
            <person name="Coutinho P.M."/>
            <person name="de Vries R.P."/>
            <person name="Ferreira P."/>
            <person name="Findley K."/>
            <person name="Foster B."/>
            <person name="Gaskell J."/>
            <person name="Glotzer D."/>
            <person name="Gorecki P."/>
            <person name="Heitman J."/>
            <person name="Hesse C."/>
            <person name="Hori C."/>
            <person name="Igarashi K."/>
            <person name="Jurgens J.A."/>
            <person name="Kallen N."/>
            <person name="Kersten P."/>
            <person name="Kohler A."/>
            <person name="Kuees U."/>
            <person name="Kumar T.K.A."/>
            <person name="Kuo A."/>
            <person name="LaButti K."/>
            <person name="Larrondo L.F."/>
            <person name="Lindquist E."/>
            <person name="Ling A."/>
            <person name="Lombard V."/>
            <person name="Lucas S."/>
            <person name="Lundell T."/>
            <person name="Martin R."/>
            <person name="McLaughlin D.J."/>
            <person name="Morgenstern I."/>
            <person name="Morin E."/>
            <person name="Murat C."/>
            <person name="Nagy L.G."/>
            <person name="Nolan M."/>
            <person name="Ohm R.A."/>
            <person name="Patyshakuliyeva A."/>
            <person name="Rokas A."/>
            <person name="Ruiz-Duenas F.J."/>
            <person name="Sabat G."/>
            <person name="Salamov A."/>
            <person name="Samejima M."/>
            <person name="Schmutz J."/>
            <person name="Slot J.C."/>
            <person name="St John F."/>
            <person name="Stenlid J."/>
            <person name="Sun H."/>
            <person name="Sun S."/>
            <person name="Syed K."/>
            <person name="Tsang A."/>
            <person name="Wiebenga A."/>
            <person name="Young D."/>
            <person name="Pisabarro A."/>
            <person name="Eastwood D.C."/>
            <person name="Martin F."/>
            <person name="Cullen D."/>
            <person name="Grigoriev I.V."/>
            <person name="Hibbett D.S."/>
        </authorList>
    </citation>
    <scope>NUCLEOTIDE SEQUENCE [LARGE SCALE GENOMIC DNA]</scope>
    <source>
        <strain evidence="2">RWD-64-598 SS2</strain>
    </source>
</reference>
<comment type="caution">
    <text evidence="1">The sequence shown here is derived from an EMBL/GenBank/DDBJ whole genome shotgun (WGS) entry which is preliminary data.</text>
</comment>
<keyword evidence="2" id="KW-1185">Reference proteome</keyword>
<dbReference type="RefSeq" id="XP_007770213.1">
    <property type="nucleotide sequence ID" value="XM_007772023.1"/>
</dbReference>
<dbReference type="OrthoDB" id="3029887at2759"/>
<evidence type="ECO:0000313" key="2">
    <source>
        <dbReference type="Proteomes" id="UP000053558"/>
    </source>
</evidence>
<organism evidence="1 2">
    <name type="scientific">Coniophora puteana (strain RWD-64-598)</name>
    <name type="common">Brown rot fungus</name>
    <dbReference type="NCBI Taxonomy" id="741705"/>
    <lineage>
        <taxon>Eukaryota</taxon>
        <taxon>Fungi</taxon>
        <taxon>Dikarya</taxon>
        <taxon>Basidiomycota</taxon>
        <taxon>Agaricomycotina</taxon>
        <taxon>Agaricomycetes</taxon>
        <taxon>Agaricomycetidae</taxon>
        <taxon>Boletales</taxon>
        <taxon>Coniophorineae</taxon>
        <taxon>Coniophoraceae</taxon>
        <taxon>Coniophora</taxon>
    </lineage>
</organism>
<name>A0A5M3MMQ1_CONPW</name>
<sequence length="382" mass="43127">MVQNTHPTRPDPDCVYHSFSGFGPRNAMLFKGVVLNFLAERETLRKLGMHMKFDVFEMQSEVNASSGNAFQVDCDATINTGIPGRVPSQATTLDRVPSEYQHIVAAAGDLASFATQELAPAADKHRDELRKRNPAAYALFIQSLREDNSIDVSLPCTTRGTVGKIHRDSIKKVLDFVVKEVPEIQIEFHYEHTVVDADFTLPTKPKLLVCRNGDREAKLYSFDFVHLANGTTWKVPVSESVAPKAFSETPSLESIGRFLSQQGLLDEHRLLRPNTKLRMGITGMSLSAYDPVAIILQYTKMIYTTDRGYEIDEDVASQYQGLLTFISRSKGKVAPPRHRFTRAWPGKKVPDNQSFMDTYQAHAMFLQKNFDWLSFARELLYQ</sequence>
<dbReference type="EMBL" id="JH711580">
    <property type="protein sequence ID" value="EIW79881.1"/>
    <property type="molecule type" value="Genomic_DNA"/>
</dbReference>
<feature type="non-terminal residue" evidence="1">
    <location>
        <position position="382"/>
    </location>
</feature>
<dbReference type="AlphaFoldDB" id="A0A5M3MMQ1"/>